<feature type="region of interest" description="Disordered" evidence="1">
    <location>
        <begin position="1"/>
        <end position="33"/>
    </location>
</feature>
<reference evidence="3" key="1">
    <citation type="submission" date="2013-06" db="EMBL/GenBank/DDBJ databases">
        <authorList>
            <person name="Zhao Q."/>
        </authorList>
    </citation>
    <scope>NUCLEOTIDE SEQUENCE</scope>
    <source>
        <strain evidence="3">cv. W1943</strain>
    </source>
</reference>
<protein>
    <submittedName>
        <fullName evidence="2">Uncharacterized protein</fullName>
    </submittedName>
</protein>
<feature type="compositionally biased region" description="Low complexity" evidence="1">
    <location>
        <begin position="1"/>
        <end position="16"/>
    </location>
</feature>
<accession>A0A0E0QZZ6</accession>
<dbReference type="Proteomes" id="UP000008022">
    <property type="component" value="Unassembled WGS sequence"/>
</dbReference>
<evidence type="ECO:0000313" key="3">
    <source>
        <dbReference type="Proteomes" id="UP000008022"/>
    </source>
</evidence>
<dbReference type="AlphaFoldDB" id="A0A0E0QZZ6"/>
<name>A0A0E0QZZ6_ORYRU</name>
<keyword evidence="3" id="KW-1185">Reference proteome</keyword>
<dbReference type="Gramene" id="ORUFI10G12850.2">
    <property type="protein sequence ID" value="ORUFI10G12850.2"/>
    <property type="gene ID" value="ORUFI10G12850"/>
</dbReference>
<dbReference type="HOGENOM" id="CLU_179602_0_0_1"/>
<dbReference type="EnsemblPlants" id="ORUFI10G12850.2">
    <property type="protein sequence ID" value="ORUFI10G12850.2"/>
    <property type="gene ID" value="ORUFI10G12850"/>
</dbReference>
<organism evidence="2 3">
    <name type="scientific">Oryza rufipogon</name>
    <name type="common">Brownbeard rice</name>
    <name type="synonym">Asian wild rice</name>
    <dbReference type="NCBI Taxonomy" id="4529"/>
    <lineage>
        <taxon>Eukaryota</taxon>
        <taxon>Viridiplantae</taxon>
        <taxon>Streptophyta</taxon>
        <taxon>Embryophyta</taxon>
        <taxon>Tracheophyta</taxon>
        <taxon>Spermatophyta</taxon>
        <taxon>Magnoliopsida</taxon>
        <taxon>Liliopsida</taxon>
        <taxon>Poales</taxon>
        <taxon>Poaceae</taxon>
        <taxon>BOP clade</taxon>
        <taxon>Oryzoideae</taxon>
        <taxon>Oryzeae</taxon>
        <taxon>Oryzinae</taxon>
        <taxon>Oryza</taxon>
    </lineage>
</organism>
<sequence length="102" mass="11081">MPAAAASARALPLEPELSPPRKDQSGERAPRSEGRFCNAAVKWARTSAAVLLLQPPLLGILLPCAPCTVHCLHRGLAKCQEFRDCNSIYRKRLGTARGISFQ</sequence>
<feature type="compositionally biased region" description="Basic and acidic residues" evidence="1">
    <location>
        <begin position="19"/>
        <end position="33"/>
    </location>
</feature>
<evidence type="ECO:0000256" key="1">
    <source>
        <dbReference type="SAM" id="MobiDB-lite"/>
    </source>
</evidence>
<reference evidence="2" key="2">
    <citation type="submission" date="2015-06" db="UniProtKB">
        <authorList>
            <consortium name="EnsemblPlants"/>
        </authorList>
    </citation>
    <scope>IDENTIFICATION</scope>
</reference>
<evidence type="ECO:0000313" key="2">
    <source>
        <dbReference type="EnsemblPlants" id="ORUFI10G12850.2"/>
    </source>
</evidence>
<proteinExistence type="predicted"/>